<protein>
    <submittedName>
        <fullName evidence="1">Uncharacterized protein</fullName>
    </submittedName>
</protein>
<gene>
    <name evidence="1" type="ORF">DILT_LOCUS14203</name>
</gene>
<dbReference type="OrthoDB" id="5946974at2759"/>
<keyword evidence="2" id="KW-1185">Reference proteome</keyword>
<sequence>MHSGPEYLDTLDTDSEASLDAITAKRTPPKHSRSKKKLMPIPPNVRARLLKQSGAYGRVLDPQVNANSSCCLPLGILDKSITKYRVDSARTAEARICLQECNQPGQRSFCHTRLPDSIVAGEISCLLSLSYNRPFQSASTVCAANTGGKWKFMFDLHLDAI</sequence>
<dbReference type="Proteomes" id="UP000281553">
    <property type="component" value="Unassembled WGS sequence"/>
</dbReference>
<reference evidence="1 2" key="1">
    <citation type="submission" date="2018-11" db="EMBL/GenBank/DDBJ databases">
        <authorList>
            <consortium name="Pathogen Informatics"/>
        </authorList>
    </citation>
    <scope>NUCLEOTIDE SEQUENCE [LARGE SCALE GENOMIC DNA]</scope>
</reference>
<evidence type="ECO:0000313" key="2">
    <source>
        <dbReference type="Proteomes" id="UP000281553"/>
    </source>
</evidence>
<dbReference type="EMBL" id="UYRU01073213">
    <property type="protein sequence ID" value="VDN23155.1"/>
    <property type="molecule type" value="Genomic_DNA"/>
</dbReference>
<name>A0A3P7M1G7_DIBLA</name>
<proteinExistence type="predicted"/>
<accession>A0A3P7M1G7</accession>
<dbReference type="AlphaFoldDB" id="A0A3P7M1G7"/>
<organism evidence="1 2">
    <name type="scientific">Dibothriocephalus latus</name>
    <name type="common">Fish tapeworm</name>
    <name type="synonym">Diphyllobothrium latum</name>
    <dbReference type="NCBI Taxonomy" id="60516"/>
    <lineage>
        <taxon>Eukaryota</taxon>
        <taxon>Metazoa</taxon>
        <taxon>Spiralia</taxon>
        <taxon>Lophotrochozoa</taxon>
        <taxon>Platyhelminthes</taxon>
        <taxon>Cestoda</taxon>
        <taxon>Eucestoda</taxon>
        <taxon>Diphyllobothriidea</taxon>
        <taxon>Diphyllobothriidae</taxon>
        <taxon>Dibothriocephalus</taxon>
    </lineage>
</organism>
<evidence type="ECO:0000313" key="1">
    <source>
        <dbReference type="EMBL" id="VDN23155.1"/>
    </source>
</evidence>